<sequence length="300" mass="33602">MTNTNSEKRGYLEQTLDRASPSTSNSQPPPQHPDYFGSISQEDMQASSSSRVPPAYTDMERGFNNGGGGPVASMYPPNTYSPNTYPPASYQPPPMNSPPYSAPYQPPPQQQPPQQYQSQQYQSQQYQSQQPSSPLDEPICLTLLNPRMISSGFTMVMPDGLHRLAPRPIDSTKWTMFMQELNDTLRKAPGTITQEVSDFWLVHIATLGIAGHARNMYQSRVEGKAAAIVEKYNRAEFASWGIRVHFEVVQIVDAADGIGPSVIVVNQSGRRRREERRQRREDRRGNTTQGSTLELVIERA</sequence>
<keyword evidence="2" id="KW-1185">Reference proteome</keyword>
<dbReference type="Proteomes" id="UP001140096">
    <property type="component" value="Unassembled WGS sequence"/>
</dbReference>
<dbReference type="EMBL" id="JANBUP010002859">
    <property type="protein sequence ID" value="KAJ2798730.1"/>
    <property type="molecule type" value="Genomic_DNA"/>
</dbReference>
<comment type="caution">
    <text evidence="1">The sequence shown here is derived from an EMBL/GenBank/DDBJ whole genome shotgun (WGS) entry which is preliminary data.</text>
</comment>
<name>A0ACC1L1H9_9FUNG</name>
<reference evidence="1" key="1">
    <citation type="submission" date="2022-07" db="EMBL/GenBank/DDBJ databases">
        <title>Phylogenomic reconstructions and comparative analyses of Kickxellomycotina fungi.</title>
        <authorList>
            <person name="Reynolds N.K."/>
            <person name="Stajich J.E."/>
            <person name="Barry K."/>
            <person name="Grigoriev I.V."/>
            <person name="Crous P."/>
            <person name="Smith M.E."/>
        </authorList>
    </citation>
    <scope>NUCLEOTIDE SEQUENCE</scope>
    <source>
        <strain evidence="1">CBS 102833</strain>
    </source>
</reference>
<evidence type="ECO:0000313" key="1">
    <source>
        <dbReference type="EMBL" id="KAJ2798730.1"/>
    </source>
</evidence>
<protein>
    <submittedName>
        <fullName evidence="1">Uncharacterized protein</fullName>
    </submittedName>
</protein>
<proteinExistence type="predicted"/>
<evidence type="ECO:0000313" key="2">
    <source>
        <dbReference type="Proteomes" id="UP001140096"/>
    </source>
</evidence>
<gene>
    <name evidence="1" type="ORF">H4S07_005621</name>
</gene>
<accession>A0ACC1L1H9</accession>
<organism evidence="1 2">
    <name type="scientific">Coemansia furcata</name>
    <dbReference type="NCBI Taxonomy" id="417177"/>
    <lineage>
        <taxon>Eukaryota</taxon>
        <taxon>Fungi</taxon>
        <taxon>Fungi incertae sedis</taxon>
        <taxon>Zoopagomycota</taxon>
        <taxon>Kickxellomycotina</taxon>
        <taxon>Kickxellomycetes</taxon>
        <taxon>Kickxellales</taxon>
        <taxon>Kickxellaceae</taxon>
        <taxon>Coemansia</taxon>
    </lineage>
</organism>